<dbReference type="EMBL" id="CP146203">
    <property type="protein sequence ID" value="XBH22908.1"/>
    <property type="molecule type" value="Genomic_DNA"/>
</dbReference>
<name>A0AAU7E0A5_9MICO</name>
<gene>
    <name evidence="1" type="ORF">V5R04_06755</name>
</gene>
<protein>
    <submittedName>
        <fullName evidence="1">Uncharacterized protein</fullName>
    </submittedName>
</protein>
<accession>A0AAU7E0A5</accession>
<organism evidence="1">
    <name type="scientific">Jonesiaceae bacterium BS-20</name>
    <dbReference type="NCBI Taxonomy" id="3120821"/>
    <lineage>
        <taxon>Bacteria</taxon>
        <taxon>Bacillati</taxon>
        <taxon>Actinomycetota</taxon>
        <taxon>Actinomycetes</taxon>
        <taxon>Micrococcales</taxon>
        <taxon>Jonesiaceae</taxon>
    </lineage>
</organism>
<reference evidence="1" key="1">
    <citation type="submission" date="2024-02" db="EMBL/GenBank/DDBJ databases">
        <title>Tomenella chthoni gen. nov. sp. nov., a member of the family Jonesiaceae isolated from bat guano.</title>
        <authorList>
            <person name="Miller S.L."/>
            <person name="King J."/>
            <person name="Sankaranarayanan K."/>
            <person name="Lawson P.A."/>
        </authorList>
    </citation>
    <scope>NUCLEOTIDE SEQUENCE</scope>
    <source>
        <strain evidence="1">BS-20</strain>
    </source>
</reference>
<evidence type="ECO:0000313" key="1">
    <source>
        <dbReference type="EMBL" id="XBH22908.1"/>
    </source>
</evidence>
<dbReference type="AlphaFoldDB" id="A0AAU7E0A5"/>
<proteinExistence type="predicted"/>
<sequence>MAKMYRAVVGTGLDGGVDVRCVPMSGHDLAQPAPSFDTRALVQLAAFACMHGFIVTSFSLANSYLSPVDDADQSGLSAWLLGALEEEGRHGVEALLSAELDGLEVTTVELIARATGLRISVRRSGYVYTSSADAAEALLRSAWQELQLQ</sequence>